<sequence>MPDAHNHMNHHVDPELIRRYLAGELDNKAMHALEKQALDDPFLADALEGFAERKPDQRVHLADLNRRLERRVQGKEEKKGGVFVLNYRLLAAAGVLLVIGTGLLWFIQNRDAKDGFVASQRAMVSDSSITDTLQYYNREEPVAWGKPTPEKPLAISIPSDTALLAAKDMRTGNALAAEQTMADIMKREDSIRPPLAAAPSLTDSLDGRMAGVAMAPAYKATAEEMAGRNPVAAAPAPAAPAMTTRLIQGKVKASDNEGMPGVTVRVEGTDKGALTDNEGNFSIRVADTTKDVKLLVAAVGFNSKKLDVSRSDNNLDIILKEQENALADVVVSGYGVRKKGVYRNQQENVYQLPTPVNGYEQYREYLAKNVHYPASAAAANITGRVRVSVRVMPDGTLEDIKITRRLQPDCDAEALRLVKEGPEWKPASDGRATRVQIDVHFAPR</sequence>
<evidence type="ECO:0000256" key="9">
    <source>
        <dbReference type="ARBA" id="ARBA00023136"/>
    </source>
</evidence>
<evidence type="ECO:0000256" key="4">
    <source>
        <dbReference type="ARBA" id="ARBA00022475"/>
    </source>
</evidence>
<dbReference type="InterPro" id="IPR008969">
    <property type="entry name" value="CarboxyPept-like_regulatory"/>
</dbReference>
<dbReference type="GO" id="GO:0015031">
    <property type="term" value="P:protein transport"/>
    <property type="evidence" value="ECO:0007669"/>
    <property type="project" value="UniProtKB-KW"/>
</dbReference>
<evidence type="ECO:0000256" key="1">
    <source>
        <dbReference type="ARBA" id="ARBA00004383"/>
    </source>
</evidence>
<dbReference type="PROSITE" id="PS52015">
    <property type="entry name" value="TONB_CTD"/>
    <property type="match status" value="1"/>
</dbReference>
<evidence type="ECO:0000259" key="11">
    <source>
        <dbReference type="PROSITE" id="PS52015"/>
    </source>
</evidence>
<dbReference type="InterPro" id="IPR051045">
    <property type="entry name" value="TonB-dependent_transducer"/>
</dbReference>
<dbReference type="EMBL" id="FNBN01000004">
    <property type="protein sequence ID" value="SDG50459.1"/>
    <property type="molecule type" value="Genomic_DNA"/>
</dbReference>
<dbReference type="Gene3D" id="3.30.1150.10">
    <property type="match status" value="1"/>
</dbReference>
<proteinExistence type="inferred from homology"/>
<keyword evidence="8 10" id="KW-1133">Transmembrane helix</keyword>
<feature type="transmembrane region" description="Helical" evidence="10">
    <location>
        <begin position="85"/>
        <end position="107"/>
    </location>
</feature>
<dbReference type="SUPFAM" id="SSF74653">
    <property type="entry name" value="TolA/TonB C-terminal domain"/>
    <property type="match status" value="1"/>
</dbReference>
<comment type="similarity">
    <text evidence="2">Belongs to the TonB family.</text>
</comment>
<keyword evidence="3" id="KW-0813">Transport</keyword>
<dbReference type="SUPFAM" id="SSF49464">
    <property type="entry name" value="Carboxypeptidase regulatory domain-like"/>
    <property type="match status" value="1"/>
</dbReference>
<dbReference type="InterPro" id="IPR006260">
    <property type="entry name" value="TonB/TolA_C"/>
</dbReference>
<evidence type="ECO:0000256" key="8">
    <source>
        <dbReference type="ARBA" id="ARBA00022989"/>
    </source>
</evidence>
<evidence type="ECO:0000256" key="2">
    <source>
        <dbReference type="ARBA" id="ARBA00006555"/>
    </source>
</evidence>
<dbReference type="OrthoDB" id="1112758at2"/>
<dbReference type="Proteomes" id="UP000199045">
    <property type="component" value="Unassembled WGS sequence"/>
</dbReference>
<dbReference type="GO" id="GO:0098797">
    <property type="term" value="C:plasma membrane protein complex"/>
    <property type="evidence" value="ECO:0007669"/>
    <property type="project" value="TreeGrafter"/>
</dbReference>
<dbReference type="Gene3D" id="2.60.40.1120">
    <property type="entry name" value="Carboxypeptidase-like, regulatory domain"/>
    <property type="match status" value="1"/>
</dbReference>
<evidence type="ECO:0000313" key="13">
    <source>
        <dbReference type="Proteomes" id="UP000199045"/>
    </source>
</evidence>
<name>A0A1G7UTK9_CHIFI</name>
<organism evidence="12 13">
    <name type="scientific">Chitinophaga filiformis</name>
    <name type="common">Myxococcus filiformis</name>
    <name type="synonym">Flexibacter filiformis</name>
    <dbReference type="NCBI Taxonomy" id="104663"/>
    <lineage>
        <taxon>Bacteria</taxon>
        <taxon>Pseudomonadati</taxon>
        <taxon>Bacteroidota</taxon>
        <taxon>Chitinophagia</taxon>
        <taxon>Chitinophagales</taxon>
        <taxon>Chitinophagaceae</taxon>
        <taxon>Chitinophaga</taxon>
    </lineage>
</organism>
<dbReference type="Pfam" id="PF03544">
    <property type="entry name" value="TonB_C"/>
    <property type="match status" value="1"/>
</dbReference>
<feature type="domain" description="TonB C-terminal" evidence="11">
    <location>
        <begin position="357"/>
        <end position="444"/>
    </location>
</feature>
<evidence type="ECO:0000256" key="7">
    <source>
        <dbReference type="ARBA" id="ARBA00022927"/>
    </source>
</evidence>
<dbReference type="PANTHER" id="PTHR33446:SF2">
    <property type="entry name" value="PROTEIN TONB"/>
    <property type="match status" value="1"/>
</dbReference>
<dbReference type="Pfam" id="PF13715">
    <property type="entry name" value="CarbopepD_reg_2"/>
    <property type="match status" value="1"/>
</dbReference>
<keyword evidence="7" id="KW-0653">Protein transport</keyword>
<dbReference type="GO" id="GO:0031992">
    <property type="term" value="F:energy transducer activity"/>
    <property type="evidence" value="ECO:0007669"/>
    <property type="project" value="TreeGrafter"/>
</dbReference>
<evidence type="ECO:0000256" key="3">
    <source>
        <dbReference type="ARBA" id="ARBA00022448"/>
    </source>
</evidence>
<keyword evidence="4" id="KW-1003">Cell membrane</keyword>
<keyword evidence="6 10" id="KW-0812">Transmembrane</keyword>
<gene>
    <name evidence="12" type="ORF">SAMN04488121_104494</name>
</gene>
<evidence type="ECO:0000256" key="10">
    <source>
        <dbReference type="SAM" id="Phobius"/>
    </source>
</evidence>
<evidence type="ECO:0000256" key="5">
    <source>
        <dbReference type="ARBA" id="ARBA00022519"/>
    </source>
</evidence>
<keyword evidence="5" id="KW-0997">Cell inner membrane</keyword>
<reference evidence="12 13" key="1">
    <citation type="submission" date="2016-10" db="EMBL/GenBank/DDBJ databases">
        <authorList>
            <person name="de Groot N.N."/>
        </authorList>
    </citation>
    <scope>NUCLEOTIDE SEQUENCE [LARGE SCALE GENOMIC DNA]</scope>
    <source>
        <strain evidence="12 13">DSM 527</strain>
    </source>
</reference>
<keyword evidence="9 10" id="KW-0472">Membrane</keyword>
<evidence type="ECO:0000313" key="12">
    <source>
        <dbReference type="EMBL" id="SDG50459.1"/>
    </source>
</evidence>
<evidence type="ECO:0000256" key="6">
    <source>
        <dbReference type="ARBA" id="ARBA00022692"/>
    </source>
</evidence>
<comment type="subcellular location">
    <subcellularLocation>
        <location evidence="1">Cell inner membrane</location>
        <topology evidence="1">Single-pass membrane protein</topology>
        <orientation evidence="1">Periplasmic side</orientation>
    </subcellularLocation>
</comment>
<dbReference type="NCBIfam" id="TIGR01352">
    <property type="entry name" value="tonB_Cterm"/>
    <property type="match status" value="1"/>
</dbReference>
<dbReference type="PANTHER" id="PTHR33446">
    <property type="entry name" value="PROTEIN TONB-RELATED"/>
    <property type="match status" value="1"/>
</dbReference>
<dbReference type="STRING" id="104663.SAMN04488121_104494"/>
<dbReference type="AlphaFoldDB" id="A0A1G7UTK9"/>
<protein>
    <submittedName>
        <fullName evidence="12">TonB family C-terminal domain-containing protein</fullName>
    </submittedName>
</protein>
<accession>A0A1G7UTK9</accession>
<dbReference type="InterPro" id="IPR037682">
    <property type="entry name" value="TonB_C"/>
</dbReference>
<dbReference type="GO" id="GO:0055085">
    <property type="term" value="P:transmembrane transport"/>
    <property type="evidence" value="ECO:0007669"/>
    <property type="project" value="InterPro"/>
</dbReference>